<sequence>MSFALVLLVAALLVATVGPLALDSVCRSTNRPAVALVAWLSGVGAVPVFVVAAMTMLLWPEHPPIEQAVDAVLGCLSAFHHGSGPWLADSMAILVALGATAALARATMCSHRHGVIVRRVRRHHRDTLSVVAHRGGEDDVMRLEHPVPLAYAVAGRPGFVVLTDGLCAMLTDHERAAVLAHERAHLRGHHHRIAACCEVLASALPFVPLFVRAPAAVRTLLELLADQDAARATSPAAVRSALSTVTTAGTPPGPPWSLGGGVDTALRLTRLATPTPSRPSGLVCLSAAMAMLALPALAATGVVAVSSVSTCLLLS</sequence>
<dbReference type="PANTHER" id="PTHR34978">
    <property type="entry name" value="POSSIBLE SENSOR-TRANSDUCER PROTEIN BLAR"/>
    <property type="match status" value="1"/>
</dbReference>
<accession>A0A5R8PC27</accession>
<dbReference type="Gene3D" id="3.30.2010.10">
    <property type="entry name" value="Metalloproteases ('zincins'), catalytic domain"/>
    <property type="match status" value="1"/>
</dbReference>
<dbReference type="GO" id="GO:0046872">
    <property type="term" value="F:metal ion binding"/>
    <property type="evidence" value="ECO:0007669"/>
    <property type="project" value="UniProtKB-KW"/>
</dbReference>
<evidence type="ECO:0000259" key="8">
    <source>
        <dbReference type="Pfam" id="PF01435"/>
    </source>
</evidence>
<dbReference type="GO" id="GO:0004222">
    <property type="term" value="F:metalloendopeptidase activity"/>
    <property type="evidence" value="ECO:0007669"/>
    <property type="project" value="InterPro"/>
</dbReference>
<reference evidence="9 10" key="1">
    <citation type="submission" date="2019-05" db="EMBL/GenBank/DDBJ databases">
        <title>Genomes sequences of two Nocardia cyriacigeorgica environmental isolates, type strains Nocardia asteroides ATCC 19247 and Nocardia cyriacigeorgica DSM 44484.</title>
        <authorList>
            <person name="Vautrin F."/>
            <person name="Bergeron E."/>
            <person name="Dubost A."/>
            <person name="Abrouk D."/>
            <person name="Rodriguez Nava V."/>
            <person name="Pujic P."/>
        </authorList>
    </citation>
    <scope>NUCLEOTIDE SEQUENCE [LARGE SCALE GENOMIC DNA]</scope>
    <source>
        <strain evidence="9 10">EML 1456</strain>
    </source>
</reference>
<keyword evidence="2" id="KW-0479">Metal-binding</keyword>
<dbReference type="AlphaFoldDB" id="A0A5R8PC27"/>
<comment type="cofactor">
    <cofactor evidence="6">
        <name>Zn(2+)</name>
        <dbReference type="ChEBI" id="CHEBI:29105"/>
    </cofactor>
    <text evidence="6">Binds 1 zinc ion per subunit.</text>
</comment>
<evidence type="ECO:0000256" key="7">
    <source>
        <dbReference type="SAM" id="Phobius"/>
    </source>
</evidence>
<proteinExistence type="inferred from homology"/>
<organism evidence="9 10">
    <name type="scientific">Nocardia cyriacigeorgica</name>
    <dbReference type="NCBI Taxonomy" id="135487"/>
    <lineage>
        <taxon>Bacteria</taxon>
        <taxon>Bacillati</taxon>
        <taxon>Actinomycetota</taxon>
        <taxon>Actinomycetes</taxon>
        <taxon>Mycobacteriales</taxon>
        <taxon>Nocardiaceae</taxon>
        <taxon>Nocardia</taxon>
    </lineage>
</organism>
<gene>
    <name evidence="9" type="ORF">FEK35_16770</name>
</gene>
<feature type="transmembrane region" description="Helical" evidence="7">
    <location>
        <begin position="282"/>
        <end position="305"/>
    </location>
</feature>
<evidence type="ECO:0000256" key="5">
    <source>
        <dbReference type="ARBA" id="ARBA00023049"/>
    </source>
</evidence>
<keyword evidence="4 6" id="KW-0862">Zinc</keyword>
<dbReference type="PANTHER" id="PTHR34978:SF3">
    <property type="entry name" value="SLR0241 PROTEIN"/>
    <property type="match status" value="1"/>
</dbReference>
<dbReference type="Proteomes" id="UP000308349">
    <property type="component" value="Unassembled WGS sequence"/>
</dbReference>
<evidence type="ECO:0000256" key="4">
    <source>
        <dbReference type="ARBA" id="ARBA00022833"/>
    </source>
</evidence>
<feature type="transmembrane region" description="Helical" evidence="7">
    <location>
        <begin position="33"/>
        <end position="59"/>
    </location>
</feature>
<dbReference type="InterPro" id="IPR052173">
    <property type="entry name" value="Beta-lactam_resp_regulator"/>
</dbReference>
<dbReference type="InterPro" id="IPR001915">
    <property type="entry name" value="Peptidase_M48"/>
</dbReference>
<comment type="caution">
    <text evidence="9">The sequence shown here is derived from an EMBL/GenBank/DDBJ whole genome shotgun (WGS) entry which is preliminary data.</text>
</comment>
<dbReference type="OrthoDB" id="9785340at2"/>
<feature type="domain" description="Peptidase M48" evidence="8">
    <location>
        <begin position="142"/>
        <end position="203"/>
    </location>
</feature>
<name>A0A5R8PC27_9NOCA</name>
<dbReference type="EMBL" id="VBUU01000016">
    <property type="protein sequence ID" value="TLG08830.1"/>
    <property type="molecule type" value="Genomic_DNA"/>
</dbReference>
<keyword evidence="7" id="KW-0812">Transmembrane</keyword>
<keyword evidence="1 6" id="KW-0645">Protease</keyword>
<evidence type="ECO:0000256" key="2">
    <source>
        <dbReference type="ARBA" id="ARBA00022723"/>
    </source>
</evidence>
<keyword evidence="7" id="KW-0472">Membrane</keyword>
<dbReference type="RefSeq" id="WP_138456947.1">
    <property type="nucleotide sequence ID" value="NZ_VBUU01000016.1"/>
</dbReference>
<keyword evidence="3 6" id="KW-0378">Hydrolase</keyword>
<evidence type="ECO:0000256" key="6">
    <source>
        <dbReference type="RuleBase" id="RU003983"/>
    </source>
</evidence>
<dbReference type="Pfam" id="PF01435">
    <property type="entry name" value="Peptidase_M48"/>
    <property type="match status" value="1"/>
</dbReference>
<comment type="similarity">
    <text evidence="6">Belongs to the peptidase M48 family.</text>
</comment>
<evidence type="ECO:0000313" key="10">
    <source>
        <dbReference type="Proteomes" id="UP000308349"/>
    </source>
</evidence>
<keyword evidence="7" id="KW-1133">Transmembrane helix</keyword>
<keyword evidence="5 6" id="KW-0482">Metalloprotease</keyword>
<evidence type="ECO:0000256" key="1">
    <source>
        <dbReference type="ARBA" id="ARBA00022670"/>
    </source>
</evidence>
<dbReference type="GO" id="GO:0006508">
    <property type="term" value="P:proteolysis"/>
    <property type="evidence" value="ECO:0007669"/>
    <property type="project" value="UniProtKB-KW"/>
</dbReference>
<protein>
    <submittedName>
        <fullName evidence="9">M56 family peptidase</fullName>
    </submittedName>
</protein>
<dbReference type="CDD" id="cd07326">
    <property type="entry name" value="M56_BlaR1_MecR1_like"/>
    <property type="match status" value="1"/>
</dbReference>
<evidence type="ECO:0000313" key="9">
    <source>
        <dbReference type="EMBL" id="TLG08830.1"/>
    </source>
</evidence>
<evidence type="ECO:0000256" key="3">
    <source>
        <dbReference type="ARBA" id="ARBA00022801"/>
    </source>
</evidence>